<evidence type="ECO:0000256" key="3">
    <source>
        <dbReference type="ARBA" id="ARBA00022531"/>
    </source>
</evidence>
<evidence type="ECO:0000256" key="4">
    <source>
        <dbReference type="ARBA" id="ARBA00022640"/>
    </source>
</evidence>
<evidence type="ECO:0000256" key="1">
    <source>
        <dbReference type="ARBA" id="ARBA00004229"/>
    </source>
</evidence>
<dbReference type="InterPro" id="IPR022796">
    <property type="entry name" value="Chloroa_b-bind"/>
</dbReference>
<evidence type="ECO:0000256" key="2">
    <source>
        <dbReference type="ARBA" id="ARBA00022528"/>
    </source>
</evidence>
<dbReference type="Pfam" id="PF00504">
    <property type="entry name" value="Chloroa_b-bind"/>
    <property type="match status" value="1"/>
</dbReference>
<dbReference type="EMBL" id="DQ118587">
    <property type="protein sequence ID" value="ABA55531.1"/>
    <property type="molecule type" value="mRNA"/>
</dbReference>
<evidence type="ECO:0000256" key="5">
    <source>
        <dbReference type="PIRSR" id="PIRSR601344-1"/>
    </source>
</evidence>
<feature type="binding site" evidence="5">
    <location>
        <position position="54"/>
    </location>
    <ligand>
        <name>chlorophyll a</name>
        <dbReference type="ChEBI" id="CHEBI:58416"/>
        <label>1</label>
    </ligand>
</feature>
<evidence type="ECO:0000313" key="6">
    <source>
        <dbReference type="EMBL" id="ABA55531.1"/>
    </source>
</evidence>
<dbReference type="GO" id="GO:0009765">
    <property type="term" value="P:photosynthesis, light harvesting"/>
    <property type="evidence" value="ECO:0007669"/>
    <property type="project" value="InterPro"/>
</dbReference>
<reference evidence="6" key="1">
    <citation type="journal article" date="2006" name="J. Mol. Biol.">
        <title>A tertiary plastid uses genes from two endosymbionts.</title>
        <authorList>
            <person name="Patron N.J."/>
            <person name="Waller R.F."/>
            <person name="Keeling P.J."/>
        </authorList>
    </citation>
    <scope>NUCLEOTIDE SEQUENCE</scope>
    <source>
        <strain evidence="6">53</strain>
    </source>
</reference>
<comment type="subcellular location">
    <subcellularLocation>
        <location evidence="1">Plastid</location>
        <location evidence="1">Chloroplast</location>
    </subcellularLocation>
</comment>
<keyword evidence="2" id="KW-0150">Chloroplast</keyword>
<dbReference type="Gene3D" id="1.10.3460.10">
    <property type="entry name" value="Chlorophyll a/b binding protein domain"/>
    <property type="match status" value="1"/>
</dbReference>
<dbReference type="GO" id="GO:0009507">
    <property type="term" value="C:chloroplast"/>
    <property type="evidence" value="ECO:0007669"/>
    <property type="project" value="UniProtKB-SubCell"/>
</dbReference>
<organism evidence="6">
    <name type="scientific">Isochrysis galbana</name>
    <name type="common">Marine planktonic alga</name>
    <dbReference type="NCBI Taxonomy" id="37099"/>
    <lineage>
        <taxon>Eukaryota</taxon>
        <taxon>Haptista</taxon>
        <taxon>Haptophyta</taxon>
        <taxon>Prymnesiophyceae</taxon>
        <taxon>Isochrysidales</taxon>
        <taxon>Isochrysidaceae</taxon>
        <taxon>Isochrysis</taxon>
    </lineage>
</organism>
<feature type="binding site" description="axial binding residue" evidence="5">
    <location>
        <position position="74"/>
    </location>
    <ligand>
        <name>chlorophyll b</name>
        <dbReference type="ChEBI" id="CHEBI:61721"/>
        <label>1</label>
    </ligand>
    <ligandPart>
        <name>Mg</name>
        <dbReference type="ChEBI" id="CHEBI:25107"/>
    </ligandPart>
</feature>
<feature type="binding site" evidence="5">
    <location>
        <position position="72"/>
    </location>
    <ligand>
        <name>chlorophyll a</name>
        <dbReference type="ChEBI" id="CHEBI:58416"/>
        <label>1</label>
    </ligand>
</feature>
<dbReference type="GO" id="GO:0016168">
    <property type="term" value="F:chlorophyll binding"/>
    <property type="evidence" value="ECO:0007669"/>
    <property type="project" value="UniProtKB-KW"/>
</dbReference>
<accession>Q2IA64</accession>
<name>Q2IA64_ISOGA</name>
<keyword evidence="5" id="KW-0157">Chromophore</keyword>
<dbReference type="GO" id="GO:0016020">
    <property type="term" value="C:membrane"/>
    <property type="evidence" value="ECO:0007669"/>
    <property type="project" value="InterPro"/>
</dbReference>
<dbReference type="SUPFAM" id="SSF103511">
    <property type="entry name" value="Chlorophyll a-b binding protein"/>
    <property type="match status" value="1"/>
</dbReference>
<keyword evidence="5" id="KW-0148">Chlorophyll</keyword>
<feature type="binding site" evidence="5">
    <location>
        <position position="69"/>
    </location>
    <ligand>
        <name>chlorophyll a</name>
        <dbReference type="ChEBI" id="CHEBI:58416"/>
        <label>1</label>
    </ligand>
</feature>
<keyword evidence="4" id="KW-0934">Plastid</keyword>
<dbReference type="InterPro" id="IPR001344">
    <property type="entry name" value="Chloro_AB-bd_pln"/>
</dbReference>
<dbReference type="AlphaFoldDB" id="Q2IA64"/>
<dbReference type="PANTHER" id="PTHR21649">
    <property type="entry name" value="CHLOROPHYLL A/B BINDING PROTEIN"/>
    <property type="match status" value="1"/>
</dbReference>
<proteinExistence type="evidence at transcript level"/>
<protein>
    <submittedName>
        <fullName evidence="6">Chloroplast light harvesting protein isoform 15</fullName>
    </submittedName>
</protein>
<keyword evidence="3" id="KW-0602">Photosynthesis</keyword>
<sequence>MLSLSFASVQAFAPTGLARAQAPMRSGALAMSSPYENELGVIQPTGFFDPLNLSSDIDEDTFAQYRTAELKHGRVAQLAVIGYVVPEFYRFPGEIAPGIKFADVPNGVAAIDAIPTLGWAQIIFLIGAVDYWGFLGDFDAGKPELEPEELERRQLCELQHGRLAMIAFLELLRHNSQNYVVPGFDGLDNLITGLPFLYQ</sequence>